<dbReference type="Gene3D" id="3.30.420.10">
    <property type="entry name" value="Ribonuclease H-like superfamily/Ribonuclease H"/>
    <property type="match status" value="1"/>
</dbReference>
<evidence type="ECO:0000259" key="1">
    <source>
        <dbReference type="Pfam" id="PF13482"/>
    </source>
</evidence>
<dbReference type="EMBL" id="MHCI01000006">
    <property type="protein sequence ID" value="OGY17104.1"/>
    <property type="molecule type" value="Genomic_DNA"/>
</dbReference>
<comment type="caution">
    <text evidence="2">The sequence shown here is derived from an EMBL/GenBank/DDBJ whole genome shotgun (WGS) entry which is preliminary data.</text>
</comment>
<dbReference type="InterPro" id="IPR038720">
    <property type="entry name" value="YprB_RNase_H-like_dom"/>
</dbReference>
<reference evidence="2 3" key="1">
    <citation type="journal article" date="2016" name="Nat. Commun.">
        <title>Thousands of microbial genomes shed light on interconnected biogeochemical processes in an aquifer system.</title>
        <authorList>
            <person name="Anantharaman K."/>
            <person name="Brown C.T."/>
            <person name="Hug L.A."/>
            <person name="Sharon I."/>
            <person name="Castelle C.J."/>
            <person name="Probst A.J."/>
            <person name="Thomas B.C."/>
            <person name="Singh A."/>
            <person name="Wilkins M.J."/>
            <person name="Karaoz U."/>
            <person name="Brodie E.L."/>
            <person name="Williams K.H."/>
            <person name="Hubbard S.S."/>
            <person name="Banfield J.F."/>
        </authorList>
    </citation>
    <scope>NUCLEOTIDE SEQUENCE [LARGE SCALE GENOMIC DNA]</scope>
</reference>
<dbReference type="Pfam" id="PF13482">
    <property type="entry name" value="RNase_H_2"/>
    <property type="match status" value="1"/>
</dbReference>
<name>A0A1G1VP25_9BACT</name>
<accession>A0A1G1VP25</accession>
<evidence type="ECO:0000313" key="2">
    <source>
        <dbReference type="EMBL" id="OGY17104.1"/>
    </source>
</evidence>
<dbReference type="SUPFAM" id="SSF53098">
    <property type="entry name" value="Ribonuclease H-like"/>
    <property type="match status" value="1"/>
</dbReference>
<dbReference type="Proteomes" id="UP000179069">
    <property type="component" value="Unassembled WGS sequence"/>
</dbReference>
<proteinExistence type="predicted"/>
<sequence>MYEVILDLETQRAFSESGKYDPRTLGVSYVGICRRQMAAQDRNAGEVLGFFENEVVELWPILEQADRIIGFNILGFDFPVLSAYYHGDVSSFRTLDILEEVKKQAGHRVSLNAIAKETLGRQKSGSGLDALTYYEQGKLDELAKYCLDDVRITRDVYDYGLAHKELKFLNKWNRVISVPVDFSNPSTDGKMKVQMTLGV</sequence>
<feature type="domain" description="YprB ribonuclease H-like" evidence="1">
    <location>
        <begin position="59"/>
        <end position="159"/>
    </location>
</feature>
<dbReference type="InterPro" id="IPR012337">
    <property type="entry name" value="RNaseH-like_sf"/>
</dbReference>
<organism evidence="2 3">
    <name type="scientific">Candidatus Chisholmbacteria bacterium RIFCSPHIGHO2_01_FULL_49_18</name>
    <dbReference type="NCBI Taxonomy" id="1797590"/>
    <lineage>
        <taxon>Bacteria</taxon>
        <taxon>Candidatus Chisholmiibacteriota</taxon>
    </lineage>
</organism>
<dbReference type="AlphaFoldDB" id="A0A1G1VP25"/>
<protein>
    <recommendedName>
        <fullName evidence="1">YprB ribonuclease H-like domain-containing protein</fullName>
    </recommendedName>
</protein>
<gene>
    <name evidence="2" type="ORF">A2785_00620</name>
</gene>
<dbReference type="GO" id="GO:0003676">
    <property type="term" value="F:nucleic acid binding"/>
    <property type="evidence" value="ECO:0007669"/>
    <property type="project" value="InterPro"/>
</dbReference>
<dbReference type="InterPro" id="IPR036397">
    <property type="entry name" value="RNaseH_sf"/>
</dbReference>
<evidence type="ECO:0000313" key="3">
    <source>
        <dbReference type="Proteomes" id="UP000179069"/>
    </source>
</evidence>